<dbReference type="FunFam" id="1.20.5.170:FF:000020">
    <property type="entry name" value="BZIP transcription factor"/>
    <property type="match status" value="1"/>
</dbReference>
<dbReference type="AlphaFoldDB" id="A0AAN7GJE7"/>
<dbReference type="Pfam" id="PF00170">
    <property type="entry name" value="bZIP_1"/>
    <property type="match status" value="1"/>
</dbReference>
<feature type="region of interest" description="Disordered" evidence="6">
    <location>
        <begin position="1"/>
        <end position="55"/>
    </location>
</feature>
<keyword evidence="4" id="KW-0804">Transcription</keyword>
<proteinExistence type="predicted"/>
<dbReference type="Gene3D" id="1.20.5.170">
    <property type="match status" value="1"/>
</dbReference>
<comment type="caution">
    <text evidence="8">The sequence shown here is derived from an EMBL/GenBank/DDBJ whole genome shotgun (WGS) entry which is preliminary data.</text>
</comment>
<dbReference type="PANTHER" id="PTHR45764">
    <property type="entry name" value="BZIP TRANSCRIPTION FACTOR 44"/>
    <property type="match status" value="1"/>
</dbReference>
<reference evidence="8 9" key="1">
    <citation type="journal article" date="2023" name="Hortic Res">
        <title>Pangenome of water caltrop reveals structural variations and asymmetric subgenome divergence after allopolyploidization.</title>
        <authorList>
            <person name="Zhang X."/>
            <person name="Chen Y."/>
            <person name="Wang L."/>
            <person name="Yuan Y."/>
            <person name="Fang M."/>
            <person name="Shi L."/>
            <person name="Lu R."/>
            <person name="Comes H.P."/>
            <person name="Ma Y."/>
            <person name="Chen Y."/>
            <person name="Huang G."/>
            <person name="Zhou Y."/>
            <person name="Zheng Z."/>
            <person name="Qiu Y."/>
        </authorList>
    </citation>
    <scope>NUCLEOTIDE SEQUENCE [LARGE SCALE GENOMIC DNA]</scope>
    <source>
        <tissue evidence="8">Roots</tissue>
    </source>
</reference>
<sequence>MACSSGNSSGITPNNISSLGSEKDLIKDGRKRRRMESNRESARRSRMRKQKHMNDLKGQLAQLRATNSEILARIGFTGHHLARVEAENAVLRAQMSELVHRLESLEGILSYINLVNVDGSGLEQYYSPLAASSTTPLMGRVVNQPMVAGASYEFGY</sequence>
<dbReference type="Proteomes" id="UP001345219">
    <property type="component" value="Chromosome 9"/>
</dbReference>
<dbReference type="InterPro" id="IPR046347">
    <property type="entry name" value="bZIP_sf"/>
</dbReference>
<dbReference type="GO" id="GO:0000976">
    <property type="term" value="F:transcription cis-regulatory region binding"/>
    <property type="evidence" value="ECO:0007669"/>
    <property type="project" value="TreeGrafter"/>
</dbReference>
<organism evidence="8 9">
    <name type="scientific">Trapa incisa</name>
    <dbReference type="NCBI Taxonomy" id="236973"/>
    <lineage>
        <taxon>Eukaryota</taxon>
        <taxon>Viridiplantae</taxon>
        <taxon>Streptophyta</taxon>
        <taxon>Embryophyta</taxon>
        <taxon>Tracheophyta</taxon>
        <taxon>Spermatophyta</taxon>
        <taxon>Magnoliopsida</taxon>
        <taxon>eudicotyledons</taxon>
        <taxon>Gunneridae</taxon>
        <taxon>Pentapetalae</taxon>
        <taxon>rosids</taxon>
        <taxon>malvids</taxon>
        <taxon>Myrtales</taxon>
        <taxon>Lythraceae</taxon>
        <taxon>Trapa</taxon>
    </lineage>
</organism>
<dbReference type="GO" id="GO:0003700">
    <property type="term" value="F:DNA-binding transcription factor activity"/>
    <property type="evidence" value="ECO:0007669"/>
    <property type="project" value="InterPro"/>
</dbReference>
<comment type="subcellular location">
    <subcellularLocation>
        <location evidence="1">Nucleus</location>
    </subcellularLocation>
</comment>
<evidence type="ECO:0000313" key="9">
    <source>
        <dbReference type="Proteomes" id="UP001345219"/>
    </source>
</evidence>
<dbReference type="PROSITE" id="PS00036">
    <property type="entry name" value="BZIP_BASIC"/>
    <property type="match status" value="1"/>
</dbReference>
<accession>A0AAN7GJE7</accession>
<keyword evidence="3" id="KW-0238">DNA-binding</keyword>
<dbReference type="GO" id="GO:0045893">
    <property type="term" value="P:positive regulation of DNA-templated transcription"/>
    <property type="evidence" value="ECO:0007669"/>
    <property type="project" value="TreeGrafter"/>
</dbReference>
<evidence type="ECO:0000256" key="1">
    <source>
        <dbReference type="ARBA" id="ARBA00004123"/>
    </source>
</evidence>
<dbReference type="SMART" id="SM00338">
    <property type="entry name" value="BRLZ"/>
    <property type="match status" value="1"/>
</dbReference>
<evidence type="ECO:0000256" key="5">
    <source>
        <dbReference type="ARBA" id="ARBA00023242"/>
    </source>
</evidence>
<evidence type="ECO:0000256" key="2">
    <source>
        <dbReference type="ARBA" id="ARBA00023015"/>
    </source>
</evidence>
<gene>
    <name evidence="8" type="ORF">SAY87_010372</name>
</gene>
<keyword evidence="2" id="KW-0805">Transcription regulation</keyword>
<feature type="compositionally biased region" description="Polar residues" evidence="6">
    <location>
        <begin position="1"/>
        <end position="20"/>
    </location>
</feature>
<dbReference type="CDD" id="cd14702">
    <property type="entry name" value="bZIP_plant_GBF1"/>
    <property type="match status" value="1"/>
</dbReference>
<keyword evidence="5" id="KW-0539">Nucleus</keyword>
<evidence type="ECO:0000256" key="6">
    <source>
        <dbReference type="SAM" id="MobiDB-lite"/>
    </source>
</evidence>
<evidence type="ECO:0000313" key="8">
    <source>
        <dbReference type="EMBL" id="KAK4744060.1"/>
    </source>
</evidence>
<evidence type="ECO:0000259" key="7">
    <source>
        <dbReference type="PROSITE" id="PS50217"/>
    </source>
</evidence>
<dbReference type="GO" id="GO:0005634">
    <property type="term" value="C:nucleus"/>
    <property type="evidence" value="ECO:0007669"/>
    <property type="project" value="UniProtKB-SubCell"/>
</dbReference>
<dbReference type="PANTHER" id="PTHR45764:SF38">
    <property type="entry name" value="BZIP TRANSCRIPTION FACTOR 44"/>
    <property type="match status" value="1"/>
</dbReference>
<evidence type="ECO:0000256" key="4">
    <source>
        <dbReference type="ARBA" id="ARBA00023163"/>
    </source>
</evidence>
<dbReference type="GO" id="GO:0046982">
    <property type="term" value="F:protein heterodimerization activity"/>
    <property type="evidence" value="ECO:0007669"/>
    <property type="project" value="UniProtKB-ARBA"/>
</dbReference>
<dbReference type="EMBL" id="JAXIOK010000022">
    <property type="protein sequence ID" value="KAK4744060.1"/>
    <property type="molecule type" value="Genomic_DNA"/>
</dbReference>
<feature type="domain" description="BZIP" evidence="7">
    <location>
        <begin position="28"/>
        <end position="74"/>
    </location>
</feature>
<dbReference type="PROSITE" id="PS50217">
    <property type="entry name" value="BZIP"/>
    <property type="match status" value="1"/>
</dbReference>
<keyword evidence="9" id="KW-1185">Reference proteome</keyword>
<name>A0AAN7GJE7_9MYRT</name>
<dbReference type="InterPro" id="IPR045314">
    <property type="entry name" value="bZIP_plant_GBF1"/>
</dbReference>
<dbReference type="SUPFAM" id="SSF57959">
    <property type="entry name" value="Leucine zipper domain"/>
    <property type="match status" value="1"/>
</dbReference>
<dbReference type="InterPro" id="IPR004827">
    <property type="entry name" value="bZIP"/>
</dbReference>
<evidence type="ECO:0000256" key="3">
    <source>
        <dbReference type="ARBA" id="ARBA00023125"/>
    </source>
</evidence>
<protein>
    <recommendedName>
        <fullName evidence="7">BZIP domain-containing protein</fullName>
    </recommendedName>
</protein>